<dbReference type="AlphaFoldDB" id="A0A3S4F5N5"/>
<gene>
    <name evidence="2" type="ORF">TT172_LOCUS7683</name>
</gene>
<sequence length="87" mass="9695">MSLPADSPTSGSLSPDQARDYSFPAQHSRSSSVQSSTSDYELATAGKEVRFPDIVRRDMEFFMARLTKTTSNESTSSTQQQQQQEQQ</sequence>
<dbReference type="Proteomes" id="UP000289323">
    <property type="component" value="Unassembled WGS sequence"/>
</dbReference>
<feature type="region of interest" description="Disordered" evidence="1">
    <location>
        <begin position="66"/>
        <end position="87"/>
    </location>
</feature>
<reference evidence="2 3" key="1">
    <citation type="submission" date="2018-04" db="EMBL/GenBank/DDBJ databases">
        <authorList>
            <person name="Huttner S."/>
            <person name="Dainat J."/>
        </authorList>
    </citation>
    <scope>NUCLEOTIDE SEQUENCE [LARGE SCALE GENOMIC DNA]</scope>
</reference>
<name>A0A3S4F5N5_9PEZI</name>
<evidence type="ECO:0000256" key="1">
    <source>
        <dbReference type="SAM" id="MobiDB-lite"/>
    </source>
</evidence>
<evidence type="ECO:0000313" key="2">
    <source>
        <dbReference type="EMBL" id="SPQ25264.1"/>
    </source>
</evidence>
<proteinExistence type="predicted"/>
<dbReference type="EMBL" id="OUUZ01000015">
    <property type="protein sequence ID" value="SPQ25264.1"/>
    <property type="molecule type" value="Genomic_DNA"/>
</dbReference>
<organism evidence="2 3">
    <name type="scientific">Thermothielavioides terrestris</name>
    <dbReference type="NCBI Taxonomy" id="2587410"/>
    <lineage>
        <taxon>Eukaryota</taxon>
        <taxon>Fungi</taxon>
        <taxon>Dikarya</taxon>
        <taxon>Ascomycota</taxon>
        <taxon>Pezizomycotina</taxon>
        <taxon>Sordariomycetes</taxon>
        <taxon>Sordariomycetidae</taxon>
        <taxon>Sordariales</taxon>
        <taxon>Chaetomiaceae</taxon>
        <taxon>Thermothielavioides</taxon>
    </lineage>
</organism>
<feature type="compositionally biased region" description="Low complexity" evidence="1">
    <location>
        <begin position="28"/>
        <end position="38"/>
    </location>
</feature>
<feature type="region of interest" description="Disordered" evidence="1">
    <location>
        <begin position="1"/>
        <end position="47"/>
    </location>
</feature>
<evidence type="ECO:0000313" key="3">
    <source>
        <dbReference type="Proteomes" id="UP000289323"/>
    </source>
</evidence>
<protein>
    <submittedName>
        <fullName evidence="2">20429c64-db14-4693-9d77-4fb3dcfef9f2</fullName>
    </submittedName>
</protein>
<feature type="compositionally biased region" description="Low complexity" evidence="1">
    <location>
        <begin position="69"/>
        <end position="87"/>
    </location>
</feature>
<accession>A0A3S4F5N5</accession>